<keyword evidence="13" id="KW-1185">Reference proteome</keyword>
<evidence type="ECO:0000313" key="10">
    <source>
        <dbReference type="EMBL" id="CZR09651.1"/>
    </source>
</evidence>
<evidence type="ECO:0000256" key="8">
    <source>
        <dbReference type="ARBA" id="ARBA00055771"/>
    </source>
</evidence>
<dbReference type="FunFam" id="1.25.40.340:FF:000002">
    <property type="entry name" value="Dihydroxyacetone kinase, L subunit"/>
    <property type="match status" value="1"/>
</dbReference>
<dbReference type="EMBL" id="FNYT01000035">
    <property type="protein sequence ID" value="SEJ89107.1"/>
    <property type="molecule type" value="Genomic_DNA"/>
</dbReference>
<evidence type="ECO:0000256" key="2">
    <source>
        <dbReference type="ARBA" id="ARBA00004745"/>
    </source>
</evidence>
<keyword evidence="5 10" id="KW-0418">Kinase</keyword>
<evidence type="ECO:0000313" key="13">
    <source>
        <dbReference type="Proteomes" id="UP000199280"/>
    </source>
</evidence>
<dbReference type="InterPro" id="IPR036117">
    <property type="entry name" value="DhaL_dom_sf"/>
</dbReference>
<dbReference type="InterPro" id="IPR012737">
    <property type="entry name" value="DhaK_L_YcgS"/>
</dbReference>
<sequence>MLTVETTKTWLSLFIEKLEMNEKYLNTLDESIGDGDHGANMLRGAQYLKAKLAEDTQSGSAELFRMAGMSFIQKTGGAAGLLYGQAFLHMSQSLQEGDDLLGILASGLEGIKKVGQAELREKTLVDVWIPVTEDVRNKRLTLDRINEHVISTKDFKAKKGRAAYVSEQLNGHVDPGAASCGYFFEAMLEAGVYDE</sequence>
<dbReference type="InterPro" id="IPR050861">
    <property type="entry name" value="Dihydroxyacetone_Kinase"/>
</dbReference>
<dbReference type="Proteomes" id="UP000076878">
    <property type="component" value="Unassembled WGS sequence"/>
</dbReference>
<evidence type="ECO:0000256" key="3">
    <source>
        <dbReference type="ARBA" id="ARBA00012095"/>
    </source>
</evidence>
<dbReference type="Gene3D" id="1.25.40.340">
    <property type="match status" value="1"/>
</dbReference>
<organism evidence="10 12">
    <name type="scientific">Trichococcus ilyis</name>
    <dbReference type="NCBI Taxonomy" id="640938"/>
    <lineage>
        <taxon>Bacteria</taxon>
        <taxon>Bacillati</taxon>
        <taxon>Bacillota</taxon>
        <taxon>Bacilli</taxon>
        <taxon>Lactobacillales</taxon>
        <taxon>Carnobacteriaceae</taxon>
        <taxon>Trichococcus</taxon>
    </lineage>
</organism>
<accession>A0A143ZAL4</accession>
<evidence type="ECO:0000313" key="11">
    <source>
        <dbReference type="EMBL" id="SEJ89107.1"/>
    </source>
</evidence>
<evidence type="ECO:0000259" key="9">
    <source>
        <dbReference type="PROSITE" id="PS51480"/>
    </source>
</evidence>
<dbReference type="NCBIfam" id="TIGR02365">
    <property type="entry name" value="dha_L_ycgS"/>
    <property type="match status" value="1"/>
</dbReference>
<evidence type="ECO:0000256" key="4">
    <source>
        <dbReference type="ARBA" id="ARBA00022679"/>
    </source>
</evidence>
<dbReference type="GO" id="GO:0004371">
    <property type="term" value="F:glycerone kinase activity"/>
    <property type="evidence" value="ECO:0007669"/>
    <property type="project" value="InterPro"/>
</dbReference>
<comment type="function">
    <text evidence="8">ADP-binding subunit of the dihydroxyacetone kinase, which is responsible for the phosphoenolpyruvate (PEP)-dependent phosphorylation of dihydroxyacetone. DhaL-ADP is converted to DhaL-ATP via a phosphoryl group transfer from DhaM and transmits it to dihydroxyacetone binds to DhaK.</text>
</comment>
<dbReference type="PROSITE" id="PS51480">
    <property type="entry name" value="DHAL"/>
    <property type="match status" value="1"/>
</dbReference>
<dbReference type="STRING" id="640938.TR210_2778"/>
<dbReference type="RefSeq" id="WP_068624718.1">
    <property type="nucleotide sequence ID" value="NZ_FNYT01000035.1"/>
</dbReference>
<evidence type="ECO:0000256" key="1">
    <source>
        <dbReference type="ARBA" id="ARBA00001113"/>
    </source>
</evidence>
<dbReference type="EMBL" id="FJNB01000029">
    <property type="protein sequence ID" value="CZR09651.1"/>
    <property type="molecule type" value="Genomic_DNA"/>
</dbReference>
<dbReference type="EC" id="2.7.1.121" evidence="3"/>
<comment type="pathway">
    <text evidence="2">Polyol metabolism; glycerol degradation.</text>
</comment>
<evidence type="ECO:0000256" key="6">
    <source>
        <dbReference type="ARBA" id="ARBA00022798"/>
    </source>
</evidence>
<dbReference type="GO" id="GO:0005829">
    <property type="term" value="C:cytosol"/>
    <property type="evidence" value="ECO:0007669"/>
    <property type="project" value="TreeGrafter"/>
</dbReference>
<keyword evidence="4" id="KW-0808">Transferase</keyword>
<dbReference type="Pfam" id="PF02734">
    <property type="entry name" value="Dak2"/>
    <property type="match status" value="1"/>
</dbReference>
<dbReference type="AlphaFoldDB" id="A0A143ZAL4"/>
<evidence type="ECO:0000256" key="5">
    <source>
        <dbReference type="ARBA" id="ARBA00022777"/>
    </source>
</evidence>
<dbReference type="Proteomes" id="UP000199280">
    <property type="component" value="Unassembled WGS sequence"/>
</dbReference>
<dbReference type="SUPFAM" id="SSF101473">
    <property type="entry name" value="DhaL-like"/>
    <property type="match status" value="1"/>
</dbReference>
<keyword evidence="6" id="KW-0319">Glycerol metabolism</keyword>
<dbReference type="SMART" id="SM01120">
    <property type="entry name" value="Dak2"/>
    <property type="match status" value="1"/>
</dbReference>
<dbReference type="GO" id="GO:0047324">
    <property type="term" value="F:phosphoenolpyruvate-glycerone phosphotransferase activity"/>
    <property type="evidence" value="ECO:0007669"/>
    <property type="project" value="UniProtKB-EC"/>
</dbReference>
<comment type="subunit">
    <text evidence="7">Homodimer. The dihydroxyacetone kinase complex is composed of a homodimer of DhaM, a homodimer of DhaK and the subunit DhaL.</text>
</comment>
<gene>
    <name evidence="11" type="ORF">SAMN05216375_13519</name>
    <name evidence="10" type="ORF">TR210_2778</name>
</gene>
<feature type="domain" description="DhaL" evidence="9">
    <location>
        <begin position="5"/>
        <end position="189"/>
    </location>
</feature>
<evidence type="ECO:0000313" key="12">
    <source>
        <dbReference type="Proteomes" id="UP000076878"/>
    </source>
</evidence>
<dbReference type="PANTHER" id="PTHR28629:SF4">
    <property type="entry name" value="TRIOKINASE_FMN CYCLASE"/>
    <property type="match status" value="1"/>
</dbReference>
<reference evidence="10 12" key="1">
    <citation type="submission" date="2016-02" db="EMBL/GenBank/DDBJ databases">
        <authorList>
            <person name="Wen L."/>
            <person name="He K."/>
            <person name="Yang H."/>
        </authorList>
    </citation>
    <scope>NUCLEOTIDE SEQUENCE [LARGE SCALE GENOMIC DNA]</scope>
    <source>
        <strain evidence="10">Trichococcus_R210</strain>
    </source>
</reference>
<name>A0A143ZAL4_9LACT</name>
<comment type="catalytic activity">
    <reaction evidence="1">
        <text>dihydroxyacetone + phosphoenolpyruvate = dihydroxyacetone phosphate + pyruvate</text>
        <dbReference type="Rhea" id="RHEA:18381"/>
        <dbReference type="ChEBI" id="CHEBI:15361"/>
        <dbReference type="ChEBI" id="CHEBI:16016"/>
        <dbReference type="ChEBI" id="CHEBI:57642"/>
        <dbReference type="ChEBI" id="CHEBI:58702"/>
        <dbReference type="EC" id="2.7.1.121"/>
    </reaction>
</comment>
<protein>
    <recommendedName>
        <fullName evidence="3">phosphoenolpyruvate--glycerone phosphotransferase</fullName>
        <ecNumber evidence="3">2.7.1.121</ecNumber>
    </recommendedName>
</protein>
<proteinExistence type="predicted"/>
<dbReference type="OrthoDB" id="9800291at2"/>
<evidence type="ECO:0000256" key="7">
    <source>
        <dbReference type="ARBA" id="ARBA00046577"/>
    </source>
</evidence>
<dbReference type="GO" id="GO:0019563">
    <property type="term" value="P:glycerol catabolic process"/>
    <property type="evidence" value="ECO:0007669"/>
    <property type="project" value="TreeGrafter"/>
</dbReference>
<dbReference type="InterPro" id="IPR004007">
    <property type="entry name" value="DhaL_dom"/>
</dbReference>
<dbReference type="PANTHER" id="PTHR28629">
    <property type="entry name" value="TRIOKINASE/FMN CYCLASE"/>
    <property type="match status" value="1"/>
</dbReference>
<reference evidence="11 13" key="2">
    <citation type="submission" date="2016-10" db="EMBL/GenBank/DDBJ databases">
        <authorList>
            <person name="Varghese N."/>
            <person name="Submissions S."/>
        </authorList>
    </citation>
    <scope>NUCLEOTIDE SEQUENCE [LARGE SCALE GENOMIC DNA]</scope>
    <source>
        <strain evidence="11 13">DSM 22150</strain>
    </source>
</reference>